<name>A0A2M4D1Q0_ANODA</name>
<accession>A0A2M4D1Q0</accession>
<reference evidence="2" key="1">
    <citation type="submission" date="2018-01" db="EMBL/GenBank/DDBJ databases">
        <title>An insight into the sialome of Amazonian anophelines.</title>
        <authorList>
            <person name="Ribeiro J.M."/>
            <person name="Scarpassa V."/>
            <person name="Calvo E."/>
        </authorList>
    </citation>
    <scope>NUCLEOTIDE SEQUENCE</scope>
</reference>
<dbReference type="EMBL" id="GGFL01007297">
    <property type="protein sequence ID" value="MBW71475.1"/>
    <property type="molecule type" value="Transcribed_RNA"/>
</dbReference>
<dbReference type="AlphaFoldDB" id="A0A2M4D1Q0"/>
<evidence type="ECO:0000256" key="1">
    <source>
        <dbReference type="SAM" id="Phobius"/>
    </source>
</evidence>
<evidence type="ECO:0000313" key="2">
    <source>
        <dbReference type="EMBL" id="MBW71475.1"/>
    </source>
</evidence>
<keyword evidence="1" id="KW-1133">Transmembrane helix</keyword>
<keyword evidence="1" id="KW-0812">Transmembrane</keyword>
<proteinExistence type="predicted"/>
<organism evidence="2">
    <name type="scientific">Anopheles darlingi</name>
    <name type="common">Mosquito</name>
    <dbReference type="NCBI Taxonomy" id="43151"/>
    <lineage>
        <taxon>Eukaryota</taxon>
        <taxon>Metazoa</taxon>
        <taxon>Ecdysozoa</taxon>
        <taxon>Arthropoda</taxon>
        <taxon>Hexapoda</taxon>
        <taxon>Insecta</taxon>
        <taxon>Pterygota</taxon>
        <taxon>Neoptera</taxon>
        <taxon>Endopterygota</taxon>
        <taxon>Diptera</taxon>
        <taxon>Nematocera</taxon>
        <taxon>Culicoidea</taxon>
        <taxon>Culicidae</taxon>
        <taxon>Anophelinae</taxon>
        <taxon>Anopheles</taxon>
    </lineage>
</organism>
<sequence>MACISWVFLFFLKITLIIAPATPMIAKAMPTIMKNWSSDCGELSPAESVGVSGVSGLTVGIGEWSVSMELGLVVSGGTGAIKDSQHI</sequence>
<keyword evidence="1" id="KW-0472">Membrane</keyword>
<protein>
    <submittedName>
        <fullName evidence="2">Putative secreted protein</fullName>
    </submittedName>
</protein>
<feature type="transmembrane region" description="Helical" evidence="1">
    <location>
        <begin position="6"/>
        <end position="26"/>
    </location>
</feature>